<dbReference type="InterPro" id="IPR036640">
    <property type="entry name" value="ABC1_TM_sf"/>
</dbReference>
<comment type="subcellular location">
    <subcellularLocation>
        <location evidence="1">Membrane</location>
        <topology evidence="1">Multi-pass membrane protein</topology>
    </subcellularLocation>
</comment>
<feature type="transmembrane region" description="Helical" evidence="11">
    <location>
        <begin position="52"/>
        <end position="75"/>
    </location>
</feature>
<dbReference type="InterPro" id="IPR017871">
    <property type="entry name" value="ABC_transporter-like_CS"/>
</dbReference>
<dbReference type="FunFam" id="3.40.50.300:FF:000838">
    <property type="entry name" value="ABC multidrug transporter (Eurofung)"/>
    <property type="match status" value="1"/>
</dbReference>
<dbReference type="SUPFAM" id="SSF52540">
    <property type="entry name" value="P-loop containing nucleoside triphosphate hydrolases"/>
    <property type="match status" value="2"/>
</dbReference>
<keyword evidence="8 11" id="KW-0472">Membrane</keyword>
<dbReference type="EMBL" id="SGPM01000448">
    <property type="protein sequence ID" value="THH21507.1"/>
    <property type="molecule type" value="Genomic_DNA"/>
</dbReference>
<evidence type="ECO:0008006" key="16">
    <source>
        <dbReference type="Google" id="ProtNLM"/>
    </source>
</evidence>
<dbReference type="GO" id="GO:0005524">
    <property type="term" value="F:ATP binding"/>
    <property type="evidence" value="ECO:0007669"/>
    <property type="project" value="UniProtKB-KW"/>
</dbReference>
<dbReference type="InterPro" id="IPR003439">
    <property type="entry name" value="ABC_transporter-like_ATP-bd"/>
</dbReference>
<dbReference type="SUPFAM" id="SSF90123">
    <property type="entry name" value="ABC transporter transmembrane region"/>
    <property type="match status" value="2"/>
</dbReference>
<proteinExistence type="predicted"/>
<keyword evidence="5" id="KW-0547">Nucleotide-binding</keyword>
<dbReference type="CDD" id="cd18604">
    <property type="entry name" value="ABC_6TM_VMR1_D2_like"/>
    <property type="match status" value="1"/>
</dbReference>
<keyword evidence="3 11" id="KW-0812">Transmembrane</keyword>
<feature type="domain" description="ABC transporter" evidence="12">
    <location>
        <begin position="1111"/>
        <end position="1351"/>
    </location>
</feature>
<evidence type="ECO:0000313" key="15">
    <source>
        <dbReference type="Proteomes" id="UP000308730"/>
    </source>
</evidence>
<dbReference type="GO" id="GO:0016020">
    <property type="term" value="C:membrane"/>
    <property type="evidence" value="ECO:0007669"/>
    <property type="project" value="UniProtKB-SubCell"/>
</dbReference>
<dbReference type="OrthoDB" id="6500128at2759"/>
<gene>
    <name evidence="14" type="ORF">EUX98_g8371</name>
</gene>
<dbReference type="Pfam" id="PF00005">
    <property type="entry name" value="ABC_tran"/>
    <property type="match status" value="2"/>
</dbReference>
<dbReference type="InterPro" id="IPR050173">
    <property type="entry name" value="ABC_transporter_C-like"/>
</dbReference>
<dbReference type="PROSITE" id="PS00211">
    <property type="entry name" value="ABC_TRANSPORTER_1"/>
    <property type="match status" value="1"/>
</dbReference>
<dbReference type="GO" id="GO:0016887">
    <property type="term" value="F:ATP hydrolysis activity"/>
    <property type="evidence" value="ECO:0007669"/>
    <property type="project" value="InterPro"/>
</dbReference>
<evidence type="ECO:0000256" key="6">
    <source>
        <dbReference type="ARBA" id="ARBA00022840"/>
    </source>
</evidence>
<dbReference type="Gene3D" id="1.20.1560.10">
    <property type="entry name" value="ABC transporter type 1, transmembrane domain"/>
    <property type="match status" value="2"/>
</dbReference>
<dbReference type="InterPro" id="IPR011527">
    <property type="entry name" value="ABC1_TM_dom"/>
</dbReference>
<dbReference type="Proteomes" id="UP000308730">
    <property type="component" value="Unassembled WGS sequence"/>
</dbReference>
<keyword evidence="2" id="KW-0813">Transport</keyword>
<feature type="non-terminal residue" evidence="14">
    <location>
        <position position="1"/>
    </location>
</feature>
<dbReference type="PROSITE" id="PS50893">
    <property type="entry name" value="ABC_TRANSPORTER_2"/>
    <property type="match status" value="2"/>
</dbReference>
<evidence type="ECO:0000256" key="5">
    <source>
        <dbReference type="ARBA" id="ARBA00022741"/>
    </source>
</evidence>
<dbReference type="PANTHER" id="PTHR24223:SF356">
    <property type="entry name" value="ATP-BINDING CASSETTE TRANSPORTER ABC4"/>
    <property type="match status" value="1"/>
</dbReference>
<name>A0A4S4M9P9_9APHY</name>
<feature type="coiled-coil region" evidence="9">
    <location>
        <begin position="725"/>
        <end position="752"/>
    </location>
</feature>
<evidence type="ECO:0000256" key="9">
    <source>
        <dbReference type="SAM" id="Coils"/>
    </source>
</evidence>
<keyword evidence="6" id="KW-0067">ATP-binding</keyword>
<accession>A0A4S4M9P9</accession>
<dbReference type="SMART" id="SM00382">
    <property type="entry name" value="AAA"/>
    <property type="match status" value="2"/>
</dbReference>
<dbReference type="CDD" id="cd03250">
    <property type="entry name" value="ABCC_MRP_domain1"/>
    <property type="match status" value="1"/>
</dbReference>
<dbReference type="CDD" id="cd18596">
    <property type="entry name" value="ABC_6TM_VMR1_D1_like"/>
    <property type="match status" value="1"/>
</dbReference>
<evidence type="ECO:0000256" key="10">
    <source>
        <dbReference type="SAM" id="MobiDB-lite"/>
    </source>
</evidence>
<dbReference type="GO" id="GO:0140359">
    <property type="term" value="F:ABC-type transporter activity"/>
    <property type="evidence" value="ECO:0007669"/>
    <property type="project" value="InterPro"/>
</dbReference>
<dbReference type="Pfam" id="PF00664">
    <property type="entry name" value="ABC_membrane"/>
    <property type="match status" value="2"/>
</dbReference>
<protein>
    <recommendedName>
        <fullName evidence="16">P-loop containing nucleoside triphosphate hydrolase protein</fullName>
    </recommendedName>
</protein>
<evidence type="ECO:0000256" key="4">
    <source>
        <dbReference type="ARBA" id="ARBA00022737"/>
    </source>
</evidence>
<reference evidence="14 15" key="1">
    <citation type="submission" date="2019-02" db="EMBL/GenBank/DDBJ databases">
        <title>Genome sequencing of the rare red list fungi Antrodiella citrinella (Flaviporus citrinellus).</title>
        <authorList>
            <person name="Buettner E."/>
            <person name="Kellner H."/>
        </authorList>
    </citation>
    <scope>NUCLEOTIDE SEQUENCE [LARGE SCALE GENOMIC DNA]</scope>
    <source>
        <strain evidence="14 15">DSM 108506</strain>
    </source>
</reference>
<keyword evidence="9" id="KW-0175">Coiled coil</keyword>
<feature type="transmembrane region" description="Helical" evidence="11">
    <location>
        <begin position="1019"/>
        <end position="1040"/>
    </location>
</feature>
<evidence type="ECO:0000259" key="13">
    <source>
        <dbReference type="PROSITE" id="PS50929"/>
    </source>
</evidence>
<dbReference type="InterPro" id="IPR027417">
    <property type="entry name" value="P-loop_NTPase"/>
</dbReference>
<feature type="transmembrane region" description="Helical" evidence="11">
    <location>
        <begin position="836"/>
        <end position="861"/>
    </location>
</feature>
<feature type="domain" description="ABC transporter" evidence="12">
    <location>
        <begin position="472"/>
        <end position="734"/>
    </location>
</feature>
<evidence type="ECO:0000256" key="11">
    <source>
        <dbReference type="SAM" id="Phobius"/>
    </source>
</evidence>
<comment type="caution">
    <text evidence="14">The sequence shown here is derived from an EMBL/GenBank/DDBJ whole genome shotgun (WGS) entry which is preliminary data.</text>
</comment>
<dbReference type="PROSITE" id="PS50929">
    <property type="entry name" value="ABC_TM1F"/>
    <property type="match status" value="2"/>
</dbReference>
<evidence type="ECO:0000256" key="7">
    <source>
        <dbReference type="ARBA" id="ARBA00022989"/>
    </source>
</evidence>
<evidence type="ECO:0000256" key="8">
    <source>
        <dbReference type="ARBA" id="ARBA00023136"/>
    </source>
</evidence>
<organism evidence="14 15">
    <name type="scientific">Antrodiella citrinella</name>
    <dbReference type="NCBI Taxonomy" id="2447956"/>
    <lineage>
        <taxon>Eukaryota</taxon>
        <taxon>Fungi</taxon>
        <taxon>Dikarya</taxon>
        <taxon>Basidiomycota</taxon>
        <taxon>Agaricomycotina</taxon>
        <taxon>Agaricomycetes</taxon>
        <taxon>Polyporales</taxon>
        <taxon>Steccherinaceae</taxon>
        <taxon>Antrodiella</taxon>
    </lineage>
</organism>
<dbReference type="CDD" id="cd03244">
    <property type="entry name" value="ABCC_MRP_domain2"/>
    <property type="match status" value="1"/>
</dbReference>
<evidence type="ECO:0000256" key="3">
    <source>
        <dbReference type="ARBA" id="ARBA00022692"/>
    </source>
</evidence>
<dbReference type="Gene3D" id="3.40.50.300">
    <property type="entry name" value="P-loop containing nucleotide triphosphate hydrolases"/>
    <property type="match status" value="2"/>
</dbReference>
<feature type="compositionally biased region" description="Polar residues" evidence="10">
    <location>
        <begin position="188"/>
        <end position="202"/>
    </location>
</feature>
<evidence type="ECO:0000259" key="12">
    <source>
        <dbReference type="PROSITE" id="PS50893"/>
    </source>
</evidence>
<sequence>EQYDLWDRMLLSNSSGQVTDWSGIAQDVLVGSAEKLVQKETSGIRALFANTLAIPIFVSIVSLLVLLLHCAWSLFTRQKAAAVIPLCVPRAYIPLDPKHPSEALHPEQTASILSRLVYTYLDSLILQANRVEHLPLDQLPPNPDYDEAKNLIVQNLANCVNVRSTATITQLVFDHALRIRVKAETSRESTSNDATANVTPDNASAVVPTGDEGGEEDPNKAKAQEPSISEASTSTKVAEQPKPKSDNFVGKLNNLVTNDLSNINNGSDFVTLVIFVPFQLVLSVVFLYAILGWSAFVGVGATVLCFPIPGMLSKLLASAQAQKMKMTDARVQSVTETMSIIRMVKLFGWEPKMTDRIAKIRDEELTWIFKTKALQTFTGISGFAIPFVTTIATYGAYSILMKKTLTVFSSMVVFDMFRGLLWETTGKAPLTITAKVSLDRLNAFLYETELLDEYSPTFSSSYNNPDVEPRTIGFKDAEFTWDSSEDSGAVTPGSSRRSFTLHIDDELFFKRGHINLIVGPTGSGKTSMLMALLGEMHYIPATPGSYFNLPRDGGIAYASQESWVQNETIRDNILFGTEYEEERYNKVLEQCGLKRDLELFEAGDMTEVGEKGLTLSGGQKARVTLARAVYSYAEIVLLDDVLAALDVHTAKGVVDQCFKGDVLRGRTVILVVSFYPSDTISTILTYYIQTHNIALTAPIAEFVVSMGKNGRVSNQGSLKKILAKDTKLSAELQTEEEQLAKVDNEIDDQALTGTATKKPADGKLVVAEEIAIGHVGWSAAKLFFSTLGGKRWFWWWGALVMNMTCTPFSETFLTWYLGYWARQYEERPASEVSAPYYLIVYTIMIIASVSLNTTGYIIYLYGQIRSCRAIHNKLVTSILSSTMRWLDVTPTSRVISRCTQDISAVDGAIPALFQRFIEITMFMIARFIAVTLVAPAALIPGFMVTVAGVACAQLYLRAQLAIKREMSNAQAPILSHFGAAMTGLISIRAYGAQKAVKLESFKRIDHLTRATPHIVSRWMAVRIEAIGSLFAAGIAAYLVYGTGVSASNTGFALNMAVGFCELIRWWIYGANRIEVQANSLERIQQFLEIEHEPTPTPEGVPPAYWPASGKLTVEKLSARYSEDGPKVLHDVSFTINSGERVGIVGRTGSGKSSLTLALLRCILTDGSVLFDDLPTGNVNLDVLRSNITIIPQVPELLSGTLRQNLDPFGEYDDAVLNDSLRAAGLFSLQHHEDEARLTLDSSIASGGGNLSVGQRQILALARAMVRRSKLLILDEATSAIDNETDNVIQASLRNELDKGVTLLTIAHRLQTIMDANKIKTQMVLDAGRIVEFGEPRELLKNEQGIFRALVDESGDKENLHRMVAGAN</sequence>
<feature type="domain" description="ABC transmembrane type-1" evidence="13">
    <location>
        <begin position="808"/>
        <end position="1065"/>
    </location>
</feature>
<feature type="compositionally biased region" description="Polar residues" evidence="10">
    <location>
        <begin position="226"/>
        <end position="237"/>
    </location>
</feature>
<keyword evidence="7 11" id="KW-1133">Transmembrane helix</keyword>
<evidence type="ECO:0000256" key="2">
    <source>
        <dbReference type="ARBA" id="ARBA00022448"/>
    </source>
</evidence>
<evidence type="ECO:0000256" key="1">
    <source>
        <dbReference type="ARBA" id="ARBA00004141"/>
    </source>
</evidence>
<dbReference type="PANTHER" id="PTHR24223">
    <property type="entry name" value="ATP-BINDING CASSETTE SUB-FAMILY C"/>
    <property type="match status" value="1"/>
</dbReference>
<evidence type="ECO:0000313" key="14">
    <source>
        <dbReference type="EMBL" id="THH21507.1"/>
    </source>
</evidence>
<feature type="region of interest" description="Disordered" evidence="10">
    <location>
        <begin position="183"/>
        <end position="245"/>
    </location>
</feature>
<dbReference type="InterPro" id="IPR003593">
    <property type="entry name" value="AAA+_ATPase"/>
</dbReference>
<keyword evidence="15" id="KW-1185">Reference proteome</keyword>
<dbReference type="FunFam" id="1.20.1560.10:FF:000013">
    <property type="entry name" value="ABC transporter C family member 2"/>
    <property type="match status" value="1"/>
</dbReference>
<keyword evidence="4" id="KW-0677">Repeat</keyword>
<feature type="transmembrane region" description="Helical" evidence="11">
    <location>
        <begin position="269"/>
        <end position="290"/>
    </location>
</feature>
<feature type="transmembrane region" description="Helical" evidence="11">
    <location>
        <begin position="296"/>
        <end position="317"/>
    </location>
</feature>
<feature type="domain" description="ABC transmembrane type-1" evidence="13">
    <location>
        <begin position="246"/>
        <end position="401"/>
    </location>
</feature>